<evidence type="ECO:0000256" key="4">
    <source>
        <dbReference type="ARBA" id="ARBA00023184"/>
    </source>
</evidence>
<dbReference type="EMBL" id="MN931748">
    <property type="protein sequence ID" value="QHW17821.1"/>
    <property type="molecule type" value="Genomic_DNA"/>
</dbReference>
<dbReference type="Proteomes" id="UP000610093">
    <property type="component" value="Segment"/>
</dbReference>
<gene>
    <name evidence="14" type="primary">MC021L</name>
</gene>
<dbReference type="Proteomes" id="UP000630645">
    <property type="component" value="Segment"/>
</dbReference>
<keyword evidence="4" id="KW-1038">Host endoplasmic reticulum</keyword>
<dbReference type="EMBL" id="MN931743">
    <property type="protein sequence ID" value="QHW16937.1"/>
    <property type="molecule type" value="Genomic_DNA"/>
</dbReference>
<dbReference type="Pfam" id="PF00614">
    <property type="entry name" value="PLDc"/>
    <property type="match status" value="1"/>
</dbReference>
<dbReference type="GO" id="GO:0055036">
    <property type="term" value="C:virion membrane"/>
    <property type="evidence" value="ECO:0007669"/>
    <property type="project" value="UniProtKB-SubCell"/>
</dbReference>
<dbReference type="InterPro" id="IPR032803">
    <property type="entry name" value="PLDc_3"/>
</dbReference>
<evidence type="ECO:0000256" key="7">
    <source>
        <dbReference type="ARBA" id="ARBA00037826"/>
    </source>
</evidence>
<dbReference type="GO" id="GO:0003824">
    <property type="term" value="F:catalytic activity"/>
    <property type="evidence" value="ECO:0007669"/>
    <property type="project" value="InterPro"/>
</dbReference>
<evidence type="ECO:0000256" key="8">
    <source>
        <dbReference type="SAM" id="MobiDB-lite"/>
    </source>
</evidence>
<dbReference type="Gene3D" id="3.30.870.10">
    <property type="entry name" value="Endonuclease Chain A"/>
    <property type="match status" value="2"/>
</dbReference>
<evidence type="ECO:0000256" key="5">
    <source>
        <dbReference type="ARBA" id="ARBA00023288"/>
    </source>
</evidence>
<dbReference type="PANTHER" id="PTHR10185:SF17">
    <property type="entry name" value="GM01519P-RELATED"/>
    <property type="match status" value="1"/>
</dbReference>
<feature type="region of interest" description="Disordered" evidence="8">
    <location>
        <begin position="389"/>
        <end position="408"/>
    </location>
</feature>
<evidence type="ECO:0000313" key="11">
    <source>
        <dbReference type="EMBL" id="QHW16937.1"/>
    </source>
</evidence>
<dbReference type="SUPFAM" id="SSF56024">
    <property type="entry name" value="Phospholipase D/nuclease"/>
    <property type="match status" value="2"/>
</dbReference>
<dbReference type="EMBL" id="MN931749">
    <property type="protein sequence ID" value="QHW18000.1"/>
    <property type="molecule type" value="Genomic_DNA"/>
</dbReference>
<dbReference type="GO" id="GO:0019031">
    <property type="term" value="C:viral envelope"/>
    <property type="evidence" value="ECO:0007669"/>
    <property type="project" value="UniProtKB-KW"/>
</dbReference>
<keyword evidence="3" id="KW-0472">Membrane</keyword>
<dbReference type="Pfam" id="PF13918">
    <property type="entry name" value="PLDc_3"/>
    <property type="match status" value="1"/>
</dbReference>
<dbReference type="PANTHER" id="PTHR10185">
    <property type="entry name" value="PHOSPHOLIPASE D - RELATED"/>
    <property type="match status" value="1"/>
</dbReference>
<dbReference type="SMART" id="SM00155">
    <property type="entry name" value="PLDc"/>
    <property type="match status" value="2"/>
</dbReference>
<protein>
    <submittedName>
        <fullName evidence="14">MC021L</fullName>
    </submittedName>
</protein>
<keyword evidence="5" id="KW-0449">Lipoprotein</keyword>
<keyword evidence="1" id="KW-1043">Host membrane</keyword>
<comment type="subcellular location">
    <subcellularLocation>
        <location evidence="6">Host endoplasmic reticulum membrane</location>
        <topology evidence="6">Lipid-anchor</topology>
        <orientation evidence="6">Cytoplasmic side</orientation>
    </subcellularLocation>
    <subcellularLocation>
        <location evidence="7">Virion membrane</location>
        <topology evidence="7">Lipid-anchor</topology>
    </subcellularLocation>
</comment>
<dbReference type="EMBL" id="MN931744">
    <property type="protein sequence ID" value="QHW17119.1"/>
    <property type="molecule type" value="Genomic_DNA"/>
</dbReference>
<evidence type="ECO:0000256" key="6">
    <source>
        <dbReference type="ARBA" id="ARBA00037799"/>
    </source>
</evidence>
<reference evidence="14" key="1">
    <citation type="submission" date="2020-01" db="EMBL/GenBank/DDBJ databases">
        <title>Global genomic diversity of Molluscum contagiosum virus.</title>
        <authorList>
            <person name="Zorec T.M."/>
            <person name="Skubic L."/>
            <person name="Hosnjak L."/>
            <person name="Trcko K."/>
            <person name="Poljak M."/>
        </authorList>
    </citation>
    <scope>NUCLEOTIDE SEQUENCE</scope>
    <source>
        <strain evidence="10">MCV1_P02S01A</strain>
        <strain evidence="11">MCV1_P02S01B</strain>
        <strain evidence="12">MCV1_P02S02A</strain>
        <strain evidence="13">MCV1_P05S01A</strain>
        <strain evidence="14">MCV1_P05S02A</strain>
    </source>
</reference>
<evidence type="ECO:0000313" key="14">
    <source>
        <dbReference type="EMBL" id="QHW18000.1"/>
    </source>
</evidence>
<keyword evidence="2" id="KW-0261">Viral envelope protein</keyword>
<dbReference type="Proteomes" id="UP000602142">
    <property type="component" value="Segment"/>
</dbReference>
<dbReference type="InterPro" id="IPR001736">
    <property type="entry name" value="PLipase_D/transphosphatidylase"/>
</dbReference>
<evidence type="ECO:0000256" key="1">
    <source>
        <dbReference type="ARBA" id="ARBA00022870"/>
    </source>
</evidence>
<evidence type="ECO:0000313" key="13">
    <source>
        <dbReference type="EMBL" id="QHW17821.1"/>
    </source>
</evidence>
<evidence type="ECO:0000313" key="15">
    <source>
        <dbReference type="Proteomes" id="UP000630645"/>
    </source>
</evidence>
<dbReference type="InterPro" id="IPR050874">
    <property type="entry name" value="Diverse_PLD-related"/>
</dbReference>
<dbReference type="EMBL" id="MN931742">
    <property type="protein sequence ID" value="QHW16755.1"/>
    <property type="molecule type" value="Genomic_DNA"/>
</dbReference>
<sequence length="408" mass="45159">MHARARTRARSRAARFRGLKMGNLTSARPAGCKIVETLPATLPLALPTGSMLTYDCFDTLISQTQRELCIASYCCNLRSTPEGGHVLLRLLELARADVRVTIIVDEQSRDADATQLAGVPNLRYLKLDVGELPGGKPGSLLSSFWVSDKRRFYLGSASLTGGSISTIKSLGVYSECEPLARDLRRRFRDYERLCARRCVRCLSLSTRFHLRRHCENAFFSDAPESLIGSTRTFDADAVLAHVQAARSTIDMELLSLVPLVRDEDSVQYWPRMHDALVRAALERNVRVRLLVGLWHRSDVFSLAAVKGLHELGVGHADISVRVFAIPGAKGDAVNNTKLLVVDDEYVHVTSADMDGTHYARHAFVSFNCAERAFARALGALFERDWQSSFSSPLPRAPPPEPATLLPVN</sequence>
<accession>A0A858A4S4</accession>
<dbReference type="Proteomes" id="UP000619037">
    <property type="component" value="Segment"/>
</dbReference>
<dbReference type="Proteomes" id="UP000613226">
    <property type="component" value="Segment"/>
</dbReference>
<dbReference type="PROSITE" id="PS50035">
    <property type="entry name" value="PLD"/>
    <property type="match status" value="1"/>
</dbReference>
<evidence type="ECO:0000313" key="10">
    <source>
        <dbReference type="EMBL" id="QHW16755.1"/>
    </source>
</evidence>
<dbReference type="CDD" id="cd09106">
    <property type="entry name" value="PLDc_vPLD3_4_5_like_1"/>
    <property type="match status" value="1"/>
</dbReference>
<feature type="domain" description="PLD phosphodiesterase" evidence="9">
    <location>
        <begin position="330"/>
        <end position="357"/>
    </location>
</feature>
<proteinExistence type="predicted"/>
<evidence type="ECO:0000256" key="2">
    <source>
        <dbReference type="ARBA" id="ARBA00022879"/>
    </source>
</evidence>
<evidence type="ECO:0000256" key="3">
    <source>
        <dbReference type="ARBA" id="ARBA00023136"/>
    </source>
</evidence>
<organism evidence="14 15">
    <name type="scientific">Molluscum contagiosum virus</name>
    <dbReference type="NCBI Taxonomy" id="10279"/>
    <lineage>
        <taxon>Viruses</taxon>
        <taxon>Varidnaviria</taxon>
        <taxon>Bamfordvirae</taxon>
        <taxon>Nucleocytoviricota</taxon>
        <taxon>Pokkesviricetes</taxon>
        <taxon>Chitovirales</taxon>
        <taxon>Poxviridae</taxon>
        <taxon>Chordopoxvirinae</taxon>
        <taxon>Molluscipoxvirus</taxon>
        <taxon>Molluscipoxvirus molluscum</taxon>
    </lineage>
</organism>
<dbReference type="GO" id="GO:0044167">
    <property type="term" value="C:host cell endoplasmic reticulum membrane"/>
    <property type="evidence" value="ECO:0007669"/>
    <property type="project" value="UniProtKB-SubCell"/>
</dbReference>
<keyword evidence="2" id="KW-0946">Virion</keyword>
<name>A0A858A4S4_9POXV</name>
<evidence type="ECO:0000259" key="9">
    <source>
        <dbReference type="PROSITE" id="PS50035"/>
    </source>
</evidence>
<evidence type="ECO:0000313" key="12">
    <source>
        <dbReference type="EMBL" id="QHW17119.1"/>
    </source>
</evidence>
<dbReference type="CDD" id="cd09107">
    <property type="entry name" value="PLDc_vPLD3_4_5_like_2"/>
    <property type="match status" value="1"/>
</dbReference>